<dbReference type="EMBL" id="KQ460883">
    <property type="protein sequence ID" value="KPJ11220.1"/>
    <property type="molecule type" value="Genomic_DNA"/>
</dbReference>
<dbReference type="Proteomes" id="UP000053240">
    <property type="component" value="Unassembled WGS sequence"/>
</dbReference>
<organism evidence="1 2">
    <name type="scientific">Papilio machaon</name>
    <name type="common">Old World swallowtail butterfly</name>
    <dbReference type="NCBI Taxonomy" id="76193"/>
    <lineage>
        <taxon>Eukaryota</taxon>
        <taxon>Metazoa</taxon>
        <taxon>Ecdysozoa</taxon>
        <taxon>Arthropoda</taxon>
        <taxon>Hexapoda</taxon>
        <taxon>Insecta</taxon>
        <taxon>Pterygota</taxon>
        <taxon>Neoptera</taxon>
        <taxon>Endopterygota</taxon>
        <taxon>Lepidoptera</taxon>
        <taxon>Glossata</taxon>
        <taxon>Ditrysia</taxon>
        <taxon>Papilionoidea</taxon>
        <taxon>Papilionidae</taxon>
        <taxon>Papilioninae</taxon>
        <taxon>Papilio</taxon>
    </lineage>
</organism>
<protein>
    <submittedName>
        <fullName evidence="1">Uncharacterized protein</fullName>
    </submittedName>
</protein>
<keyword evidence="2" id="KW-1185">Reference proteome</keyword>
<evidence type="ECO:0000313" key="1">
    <source>
        <dbReference type="EMBL" id="KPJ11220.1"/>
    </source>
</evidence>
<gene>
    <name evidence="1" type="ORF">RR48_14859</name>
</gene>
<evidence type="ECO:0000313" key="2">
    <source>
        <dbReference type="Proteomes" id="UP000053240"/>
    </source>
</evidence>
<dbReference type="AlphaFoldDB" id="A0A194R1U3"/>
<accession>A0A194R1U3</accession>
<reference evidence="1 2" key="1">
    <citation type="journal article" date="2015" name="Nat. Commun.">
        <title>Outbred genome sequencing and CRISPR/Cas9 gene editing in butterflies.</title>
        <authorList>
            <person name="Li X."/>
            <person name="Fan D."/>
            <person name="Zhang W."/>
            <person name="Liu G."/>
            <person name="Zhang L."/>
            <person name="Zhao L."/>
            <person name="Fang X."/>
            <person name="Chen L."/>
            <person name="Dong Y."/>
            <person name="Chen Y."/>
            <person name="Ding Y."/>
            <person name="Zhao R."/>
            <person name="Feng M."/>
            <person name="Zhu Y."/>
            <person name="Feng Y."/>
            <person name="Jiang X."/>
            <person name="Zhu D."/>
            <person name="Xiang H."/>
            <person name="Feng X."/>
            <person name="Li S."/>
            <person name="Wang J."/>
            <person name="Zhang G."/>
            <person name="Kronforst M.R."/>
            <person name="Wang W."/>
        </authorList>
    </citation>
    <scope>NUCLEOTIDE SEQUENCE [LARGE SCALE GENOMIC DNA]</scope>
    <source>
        <strain evidence="1">Ya'a_city_454_Pm</strain>
        <tissue evidence="1">Whole body</tissue>
    </source>
</reference>
<proteinExistence type="predicted"/>
<dbReference type="InParanoid" id="A0A194R1U3"/>
<name>A0A194R1U3_PAPMA</name>
<sequence>MTPGVVEDHAMVGLGNNNVEPLMPRSTVQLEFNDIQCCINTFTIHKLKLGKEFLVEKGTTLPFEYN</sequence>